<evidence type="ECO:0000256" key="4">
    <source>
        <dbReference type="ARBA" id="ARBA00023239"/>
    </source>
</evidence>
<evidence type="ECO:0000256" key="3">
    <source>
        <dbReference type="ARBA" id="ARBA00023211"/>
    </source>
</evidence>
<dbReference type="AlphaFoldDB" id="A0A074YUX1"/>
<evidence type="ECO:0000313" key="9">
    <source>
        <dbReference type="Proteomes" id="UP000030641"/>
    </source>
</evidence>
<dbReference type="InterPro" id="IPR022830">
    <property type="entry name" value="Indigdn_synthA-like"/>
</dbReference>
<evidence type="ECO:0000256" key="2">
    <source>
        <dbReference type="ARBA" id="ARBA00022801"/>
    </source>
</evidence>
<feature type="domain" description="Carbohydrate kinase PfkB" evidence="7">
    <location>
        <begin position="403"/>
        <end position="539"/>
    </location>
</feature>
<dbReference type="GO" id="GO:0004730">
    <property type="term" value="F:pseudouridylate synthase activity"/>
    <property type="evidence" value="ECO:0007669"/>
    <property type="project" value="InterPro"/>
</dbReference>
<dbReference type="RefSeq" id="XP_013348076.1">
    <property type="nucleotide sequence ID" value="XM_013492622.1"/>
</dbReference>
<evidence type="ECO:0000256" key="6">
    <source>
        <dbReference type="SAM" id="MobiDB-lite"/>
    </source>
</evidence>
<keyword evidence="3" id="KW-0464">Manganese</keyword>
<keyword evidence="4" id="KW-0456">Lyase</keyword>
<organism evidence="8 9">
    <name type="scientific">Aureobasidium subglaciale (strain EXF-2481)</name>
    <name type="common">Aureobasidium pullulans var. subglaciale</name>
    <dbReference type="NCBI Taxonomy" id="1043005"/>
    <lineage>
        <taxon>Eukaryota</taxon>
        <taxon>Fungi</taxon>
        <taxon>Dikarya</taxon>
        <taxon>Ascomycota</taxon>
        <taxon>Pezizomycotina</taxon>
        <taxon>Dothideomycetes</taxon>
        <taxon>Dothideomycetidae</taxon>
        <taxon>Dothideales</taxon>
        <taxon>Saccotheciaceae</taxon>
        <taxon>Aureobasidium</taxon>
    </lineage>
</organism>
<name>A0A074YUX1_AURSE</name>
<proteinExistence type="inferred from homology"/>
<dbReference type="SUPFAM" id="SSF110581">
    <property type="entry name" value="Indigoidine synthase A-like"/>
    <property type="match status" value="1"/>
</dbReference>
<dbReference type="InParanoid" id="A0A074YUX1"/>
<evidence type="ECO:0000256" key="5">
    <source>
        <dbReference type="ARBA" id="ARBA00023295"/>
    </source>
</evidence>
<keyword evidence="1" id="KW-0479">Metal-binding</keyword>
<dbReference type="GeneID" id="25363085"/>
<dbReference type="InterPro" id="IPR029056">
    <property type="entry name" value="Ribokinase-like"/>
</dbReference>
<dbReference type="STRING" id="1043005.A0A074YUX1"/>
<dbReference type="GO" id="GO:0016798">
    <property type="term" value="F:hydrolase activity, acting on glycosyl bonds"/>
    <property type="evidence" value="ECO:0007669"/>
    <property type="project" value="UniProtKB-KW"/>
</dbReference>
<dbReference type="OMA" id="FNCIIAT"/>
<reference evidence="8 9" key="1">
    <citation type="journal article" date="2014" name="BMC Genomics">
        <title>Genome sequencing of four Aureobasidium pullulans varieties: biotechnological potential, stress tolerance, and description of new species.</title>
        <authorList>
            <person name="Gostin Ar C."/>
            <person name="Ohm R.A."/>
            <person name="Kogej T."/>
            <person name="Sonjak S."/>
            <person name="Turk M."/>
            <person name="Zajc J."/>
            <person name="Zalar P."/>
            <person name="Grube M."/>
            <person name="Sun H."/>
            <person name="Han J."/>
            <person name="Sharma A."/>
            <person name="Chiniquy J."/>
            <person name="Ngan C.Y."/>
            <person name="Lipzen A."/>
            <person name="Barry K."/>
            <person name="Grigoriev I.V."/>
            <person name="Gunde-Cimerman N."/>
        </authorList>
    </citation>
    <scope>NUCLEOTIDE SEQUENCE [LARGE SCALE GENOMIC DNA]</scope>
    <source>
        <strain evidence="8 9">EXF-2481</strain>
    </source>
</reference>
<protein>
    <recommendedName>
        <fullName evidence="7">Carbohydrate kinase PfkB domain-containing protein</fullName>
    </recommendedName>
</protein>
<accession>A0A074YUX1</accession>
<dbReference type="Pfam" id="PF04227">
    <property type="entry name" value="Indigoidine_A"/>
    <property type="match status" value="1"/>
</dbReference>
<dbReference type="Proteomes" id="UP000030641">
    <property type="component" value="Unassembled WGS sequence"/>
</dbReference>
<gene>
    <name evidence="8" type="ORF">AUEXF2481DRAFT_25842</name>
</gene>
<keyword evidence="2" id="KW-0378">Hydrolase</keyword>
<dbReference type="SUPFAM" id="SSF53613">
    <property type="entry name" value="Ribokinase-like"/>
    <property type="match status" value="1"/>
</dbReference>
<dbReference type="Gene3D" id="3.40.1790.10">
    <property type="entry name" value="Indigoidine synthase domain"/>
    <property type="match status" value="1"/>
</dbReference>
<feature type="region of interest" description="Disordered" evidence="6">
    <location>
        <begin position="339"/>
        <end position="363"/>
    </location>
</feature>
<keyword evidence="5" id="KW-0326">Glycosidase</keyword>
<dbReference type="PANTHER" id="PTHR42909:SF1">
    <property type="entry name" value="CARBOHYDRATE KINASE PFKB DOMAIN-CONTAINING PROTEIN"/>
    <property type="match status" value="1"/>
</dbReference>
<evidence type="ECO:0000259" key="7">
    <source>
        <dbReference type="Pfam" id="PF00294"/>
    </source>
</evidence>
<dbReference type="CDD" id="cd01941">
    <property type="entry name" value="YeiC_kinase_like"/>
    <property type="match status" value="1"/>
</dbReference>
<dbReference type="InterPro" id="IPR011611">
    <property type="entry name" value="PfkB_dom"/>
</dbReference>
<dbReference type="HAMAP" id="MF_01876">
    <property type="entry name" value="PsiMP_glycosidase"/>
    <property type="match status" value="1"/>
</dbReference>
<dbReference type="OrthoDB" id="198885at2759"/>
<dbReference type="PANTHER" id="PTHR42909">
    <property type="entry name" value="ZGC:136858"/>
    <property type="match status" value="1"/>
</dbReference>
<dbReference type="GO" id="GO:0046872">
    <property type="term" value="F:metal ion binding"/>
    <property type="evidence" value="ECO:0007669"/>
    <property type="project" value="UniProtKB-KW"/>
</dbReference>
<dbReference type="EMBL" id="KL584750">
    <property type="protein sequence ID" value="KEQ99969.1"/>
    <property type="molecule type" value="Genomic_DNA"/>
</dbReference>
<evidence type="ECO:0000256" key="1">
    <source>
        <dbReference type="ARBA" id="ARBA00022723"/>
    </source>
</evidence>
<keyword evidence="9" id="KW-1185">Reference proteome</keyword>
<dbReference type="HOGENOM" id="CLU_012201_3_0_1"/>
<dbReference type="InterPro" id="IPR007342">
    <property type="entry name" value="PsuG"/>
</dbReference>
<dbReference type="Gene3D" id="3.40.1190.20">
    <property type="match status" value="1"/>
</dbReference>
<sequence>MASIDDCPYLKVSEEVQQAIHENRPVVALESTIYTHGFPYPDNIALASHLESIVRAGGGVPATIGILDGVARVGLDAEEVIRLAGAAGKPDTLKISRRDLGFACGMGSPGRRYNGGTTVAGTMILAHLAGIQVFATGGLGGVHRGAESTMDISADLTELGRTPVAVVSSGCKSFLDIGRTLEYLETQGVPVATFADGRTGNIDFPAFWTRESGLKSPMVLEDEATAAAVIHAHKSLGLQSGLLFANPIPEAFSIAKAEMDKVIDKALQEAAQAGATGAANTPFILAKIKDLTGKNSVKSNKALIENNVRRGTTVAAELMKLQTGINHGQASFQPAPQYQQIGRSGSTKHATSGTPETISSPVKQNTVTSPSVFVAGALAVDFSCDYAPISTTANKEPVLHTSNPAKIIQSLGGVAHNVARAANLVGDPVRLCSSVGDDLSGRAALDALATEGLEITGIKTRIGSSTAQYVAINNASKDLVIAMADMDILDEPAAQPGQPSTSTTTSSDTLNDLWLPQLQQSKPTHLVLDANWQSPALARWLDAAKSISAQVAFEPVSTAKAPRIFQLPRQTPLRTFPEASVHLSTPNSLELSAMYEAARSLGFFDRQDWWAVIDALGIPSTGARVAMTIATNSTLVDAGIPQQTIQLLPFIPTICVKLEADGVLVTQILPAGDSRLQDPASSPYILSRCFNLPEESSGVGGVYMRLFPAAEKVDGKDIVSVNGVGDTFLGTIVAGLAKRGKDAKIEELIDVAQRAAVLTLKNKEAVSPELASLRSML</sequence>
<dbReference type="Pfam" id="PF00294">
    <property type="entry name" value="PfkB"/>
    <property type="match status" value="1"/>
</dbReference>
<evidence type="ECO:0000313" key="8">
    <source>
        <dbReference type="EMBL" id="KEQ99969.1"/>
    </source>
</evidence>
<dbReference type="GO" id="GO:0005737">
    <property type="term" value="C:cytoplasm"/>
    <property type="evidence" value="ECO:0007669"/>
    <property type="project" value="TreeGrafter"/>
</dbReference>